<dbReference type="WBParaSite" id="PSU_v2.g8621.t1">
    <property type="protein sequence ID" value="PSU_v2.g8621.t1"/>
    <property type="gene ID" value="PSU_v2.g8621"/>
</dbReference>
<keyword evidence="2" id="KW-1185">Reference proteome</keyword>
<evidence type="ECO:0000313" key="2">
    <source>
        <dbReference type="Proteomes" id="UP000887577"/>
    </source>
</evidence>
<feature type="region of interest" description="Disordered" evidence="1">
    <location>
        <begin position="187"/>
        <end position="229"/>
    </location>
</feature>
<protein>
    <submittedName>
        <fullName evidence="3">Uncharacterized protein</fullName>
    </submittedName>
</protein>
<sequence>MIERDQNLNCDASTNDTQYDNLNLNQTDKSFVDNLCNLPKNDGEFSSKEKKFNDNSREGYYSISYLSGESWYSNEQDSLKKIKTAQSHIFECQKYKTDRDCSSCDSCASSTLSLRIAGYEAAIELVYSSDNFSSNRADEVKSRLKKKLIKKAANNDAFEIPRQQKEQPKTPEIMQFKANQKVINPNEKSPSITILNPSPTVPNHLRKRRKQNDTEDENDILPTTPPPNFTPLIDGVKQRFIAPALPKLMTPQELENFEYNEPELRNWQRTYLNTQEQEPHKETLEEEIIRLKNKMAHYRKKMQL</sequence>
<accession>A0A914Z9N3</accession>
<evidence type="ECO:0000256" key="1">
    <source>
        <dbReference type="SAM" id="MobiDB-lite"/>
    </source>
</evidence>
<feature type="compositionally biased region" description="Polar residues" evidence="1">
    <location>
        <begin position="187"/>
        <end position="198"/>
    </location>
</feature>
<dbReference type="Proteomes" id="UP000887577">
    <property type="component" value="Unplaced"/>
</dbReference>
<organism evidence="2 3">
    <name type="scientific">Panagrolaimus superbus</name>
    <dbReference type="NCBI Taxonomy" id="310955"/>
    <lineage>
        <taxon>Eukaryota</taxon>
        <taxon>Metazoa</taxon>
        <taxon>Ecdysozoa</taxon>
        <taxon>Nematoda</taxon>
        <taxon>Chromadorea</taxon>
        <taxon>Rhabditida</taxon>
        <taxon>Tylenchina</taxon>
        <taxon>Panagrolaimomorpha</taxon>
        <taxon>Panagrolaimoidea</taxon>
        <taxon>Panagrolaimidae</taxon>
        <taxon>Panagrolaimus</taxon>
    </lineage>
</organism>
<evidence type="ECO:0000313" key="3">
    <source>
        <dbReference type="WBParaSite" id="PSU_v2.g8621.t1"/>
    </source>
</evidence>
<name>A0A914Z9N3_9BILA</name>
<dbReference type="AlphaFoldDB" id="A0A914Z9N3"/>
<reference evidence="3" key="1">
    <citation type="submission" date="2022-11" db="UniProtKB">
        <authorList>
            <consortium name="WormBaseParasite"/>
        </authorList>
    </citation>
    <scope>IDENTIFICATION</scope>
</reference>
<proteinExistence type="predicted"/>